<dbReference type="EMBL" id="CP095064">
    <property type="protein sequence ID" value="UOQ69157.1"/>
    <property type="molecule type" value="Genomic_DNA"/>
</dbReference>
<geneLocation type="plasmid" evidence="1 2">
    <name>unnamed3</name>
</geneLocation>
<reference evidence="1" key="1">
    <citation type="submission" date="2022-04" db="EMBL/GenBank/DDBJ databases">
        <title>Hymenobacter sp. isolated from the air.</title>
        <authorList>
            <person name="Won M."/>
            <person name="Lee C.-M."/>
            <person name="Woen H.-Y."/>
            <person name="Kwon S.-W."/>
        </authorList>
    </citation>
    <scope>NUCLEOTIDE SEQUENCE</scope>
    <source>
        <strain evidence="1">5420S-77</strain>
        <plasmid evidence="1">unnamed3</plasmid>
    </source>
</reference>
<keyword evidence="1" id="KW-0614">Plasmid</keyword>
<accession>A0ABY4GEI2</accession>
<evidence type="ECO:0000313" key="1">
    <source>
        <dbReference type="EMBL" id="UOQ69157.1"/>
    </source>
</evidence>
<organism evidence="1 2">
    <name type="scientific">Hymenobacter volaticus</name>
    <dbReference type="NCBI Taxonomy" id="2932254"/>
    <lineage>
        <taxon>Bacteria</taxon>
        <taxon>Pseudomonadati</taxon>
        <taxon>Bacteroidota</taxon>
        <taxon>Cytophagia</taxon>
        <taxon>Cytophagales</taxon>
        <taxon>Hymenobacteraceae</taxon>
        <taxon>Hymenobacter</taxon>
    </lineage>
</organism>
<sequence length="275" mass="28921">MLVTLLRWAKRSTPLLLVCGLAGCSRDVPVPMASITGQMAPVATVGRLVGVVAAGGGTEYPATVDFATGTFSLAVPPGTYQLKFTTAAPSGATQLFPQQVAVTAAAGTTVTPAVPLITHDRIGRGTLRWTLNGKSYTARAFIKVYGEGKYFNLWGRSEEFSSTADVKEIFLVLPEQTEQGPLFAGVGTYPLGGPGRVTAFGESIVYPTNDPVIFWHYRSPYAAAPTGTVQLTRYDAERGLAAGTFAFNTTWATGALVGTPAPTAAVTNGEFDITF</sequence>
<dbReference type="Gene3D" id="2.60.40.1120">
    <property type="entry name" value="Carboxypeptidase-like, regulatory domain"/>
    <property type="match status" value="1"/>
</dbReference>
<keyword evidence="2" id="KW-1185">Reference proteome</keyword>
<dbReference type="PROSITE" id="PS51257">
    <property type="entry name" value="PROKAR_LIPOPROTEIN"/>
    <property type="match status" value="1"/>
</dbReference>
<dbReference type="Proteomes" id="UP000830401">
    <property type="component" value="Plasmid unnamed3"/>
</dbReference>
<protein>
    <recommendedName>
        <fullName evidence="3">Carboxypeptidase regulatory-like domain-containing protein</fullName>
    </recommendedName>
</protein>
<evidence type="ECO:0008006" key="3">
    <source>
        <dbReference type="Google" id="ProtNLM"/>
    </source>
</evidence>
<dbReference type="RefSeq" id="WP_245126911.1">
    <property type="nucleotide sequence ID" value="NZ_CP095064.1"/>
</dbReference>
<proteinExistence type="predicted"/>
<evidence type="ECO:0000313" key="2">
    <source>
        <dbReference type="Proteomes" id="UP000830401"/>
    </source>
</evidence>
<gene>
    <name evidence="1" type="ORF">MUN86_25930</name>
</gene>
<name>A0ABY4GEI2_9BACT</name>